<sequence>KMSAFWAVFLLCSLLASSQGLGIMSSVAKVDVDDGVLAGLLGGDGVLGDLLEKDGIVDGLLGKDGLVDGLLDVVLDLLVGKNGLLGKDGLAGNLLGGNGGDFTGAKIVNNTLPKISLRSLPGLGHQVGFKTQLLVETKSAGGRALCVQVEADVTMLVQDKWAALQNNDCKASNINIHVSTFIFQPLVYITLFPIFLLPRPNVPLLDQPLKLYLSDVLSEVGCDLVNNKLNMVSALLGSRTPALLLEGLGDLPPFSIISGNAIKLDLTLPFEDMEGSVVASTQGQPLTATLLLATGHLPQLSLSQRALDVLLELAQGQEAFNLNITDSMVPDSISLSTSALLPVIPQLAKILPRSLPLELHVWVANKPVVAVRGRRATATLKASIDVVSPLLQLSQKPLYSLNMDIILNIIPSVSDGKLQTTLDLDSIKLTRASLRLNPLNVSALAEWIKQVLATAYVPAINNAANMAIPLPTILDTSFKNAKVDITDVRITFPTA</sequence>
<evidence type="ECO:0000259" key="2">
    <source>
        <dbReference type="SMART" id="SM00329"/>
    </source>
</evidence>
<keyword evidence="1" id="KW-0732">Signal</keyword>
<dbReference type="Pfam" id="PF02886">
    <property type="entry name" value="LBP_BPI_CETP_C"/>
    <property type="match status" value="1"/>
</dbReference>
<evidence type="ECO:0000256" key="1">
    <source>
        <dbReference type="SAM" id="SignalP"/>
    </source>
</evidence>
<feature type="chain" id="PRO_5029656958" evidence="1">
    <location>
        <begin position="21"/>
        <end position="495"/>
    </location>
</feature>
<dbReference type="GO" id="GO:0008289">
    <property type="term" value="F:lipid binding"/>
    <property type="evidence" value="ECO:0007669"/>
    <property type="project" value="InterPro"/>
</dbReference>
<dbReference type="InterPro" id="IPR017943">
    <property type="entry name" value="Bactericidal_perm-incr_a/b_dom"/>
</dbReference>
<dbReference type="PANTHER" id="PTHR46019">
    <property type="entry name" value="BPI FOLD-CONTAINING FAMILY B MEMBER 4-RELATED"/>
    <property type="match status" value="1"/>
</dbReference>
<comment type="caution">
    <text evidence="3">The sequence shown here is derived from an EMBL/GenBank/DDBJ whole genome shotgun (WGS) entry which is preliminary data.</text>
</comment>
<feature type="domain" description="Lipid-binding serum glycoprotein C-terminal" evidence="2">
    <location>
        <begin position="292"/>
        <end position="494"/>
    </location>
</feature>
<feature type="signal peptide" evidence="1">
    <location>
        <begin position="1"/>
        <end position="20"/>
    </location>
</feature>
<dbReference type="InterPro" id="IPR001124">
    <property type="entry name" value="Lipid-bd_serum_glycop_C"/>
</dbReference>
<gene>
    <name evidence="3" type="primary">Bpifb3</name>
    <name evidence="3" type="ORF">ARAGUA_R03309</name>
</gene>
<dbReference type="Proteomes" id="UP000567570">
    <property type="component" value="Unassembled WGS sequence"/>
</dbReference>
<dbReference type="SMART" id="SM00329">
    <property type="entry name" value="BPI2"/>
    <property type="match status" value="1"/>
</dbReference>
<dbReference type="Gene3D" id="3.15.20.10">
    <property type="entry name" value="Bactericidal permeability-increasing protein, domain 2"/>
    <property type="match status" value="1"/>
</dbReference>
<proteinExistence type="predicted"/>
<keyword evidence="4" id="KW-1185">Reference proteome</keyword>
<dbReference type="AlphaFoldDB" id="A0A7L1T9G0"/>
<reference evidence="3 4" key="1">
    <citation type="submission" date="2019-09" db="EMBL/GenBank/DDBJ databases">
        <title>Bird 10,000 Genomes (B10K) Project - Family phase.</title>
        <authorList>
            <person name="Zhang G."/>
        </authorList>
    </citation>
    <scope>NUCLEOTIDE SEQUENCE [LARGE SCALE GENOMIC DNA]</scope>
    <source>
        <strain evidence="3">B10K-DU-002-11</strain>
        <tissue evidence="3">Muscle</tissue>
    </source>
</reference>
<accession>A0A7L1T9G0</accession>
<feature type="non-terminal residue" evidence="3">
    <location>
        <position position="495"/>
    </location>
</feature>
<dbReference type="InterPro" id="IPR051660">
    <property type="entry name" value="BPI_fold-BPI/LBP"/>
</dbReference>
<organism evidence="3 4">
    <name type="scientific">Aramus guarauna</name>
    <name type="common">Limpkin</name>
    <name type="synonym">Scolopax guarauna</name>
    <dbReference type="NCBI Taxonomy" id="54356"/>
    <lineage>
        <taxon>Eukaryota</taxon>
        <taxon>Metazoa</taxon>
        <taxon>Chordata</taxon>
        <taxon>Craniata</taxon>
        <taxon>Vertebrata</taxon>
        <taxon>Euteleostomi</taxon>
        <taxon>Archelosauria</taxon>
        <taxon>Archosauria</taxon>
        <taxon>Dinosauria</taxon>
        <taxon>Saurischia</taxon>
        <taxon>Theropoda</taxon>
        <taxon>Coelurosauria</taxon>
        <taxon>Aves</taxon>
        <taxon>Neognathae</taxon>
        <taxon>Neoaves</taxon>
        <taxon>Gruiformes</taxon>
        <taxon>Aramidae</taxon>
        <taxon>Aramus</taxon>
    </lineage>
</organism>
<evidence type="ECO:0000313" key="4">
    <source>
        <dbReference type="Proteomes" id="UP000567570"/>
    </source>
</evidence>
<dbReference type="PANTHER" id="PTHR46019:SF4">
    <property type="entry name" value="BPI FOLD-CONTAINING FAMILY B MEMBER 4"/>
    <property type="match status" value="1"/>
</dbReference>
<protein>
    <submittedName>
        <fullName evidence="3">BPIB3 protein</fullName>
    </submittedName>
</protein>
<dbReference type="EMBL" id="VXBL01005876">
    <property type="protein sequence ID" value="NXO54988.1"/>
    <property type="molecule type" value="Genomic_DNA"/>
</dbReference>
<dbReference type="SUPFAM" id="SSF55394">
    <property type="entry name" value="Bactericidal permeability-increasing protein, BPI"/>
    <property type="match status" value="1"/>
</dbReference>
<feature type="non-terminal residue" evidence="3">
    <location>
        <position position="1"/>
    </location>
</feature>
<name>A0A7L1T9G0_ARAGA</name>
<evidence type="ECO:0000313" key="3">
    <source>
        <dbReference type="EMBL" id="NXO54988.1"/>
    </source>
</evidence>